<dbReference type="AlphaFoldDB" id="A0A4R1FVI2"/>
<evidence type="ECO:0000313" key="3">
    <source>
        <dbReference type="Proteomes" id="UP000294856"/>
    </source>
</evidence>
<dbReference type="STRING" id="1210063.GCA_001612665_02369"/>
<evidence type="ECO:0000313" key="2">
    <source>
        <dbReference type="EMBL" id="TCJ99376.1"/>
    </source>
</evidence>
<dbReference type="RefSeq" id="WP_157106388.1">
    <property type="nucleotide sequence ID" value="NZ_SMFR01000001.1"/>
</dbReference>
<evidence type="ECO:0000256" key="1">
    <source>
        <dbReference type="SAM" id="MobiDB-lite"/>
    </source>
</evidence>
<accession>A0A4R1FVI2</accession>
<reference evidence="2 3" key="1">
    <citation type="submission" date="2019-03" db="EMBL/GenBank/DDBJ databases">
        <title>Genomic Encyclopedia of Type Strains, Phase IV (KMG-IV): sequencing the most valuable type-strain genomes for metagenomic binning, comparative biology and taxonomic classification.</title>
        <authorList>
            <person name="Goeker M."/>
        </authorList>
    </citation>
    <scope>NUCLEOTIDE SEQUENCE [LARGE SCALE GENOMIC DNA]</scope>
    <source>
        <strain evidence="2 3">DSM 44684</strain>
    </source>
</reference>
<proteinExistence type="predicted"/>
<feature type="compositionally biased region" description="Basic and acidic residues" evidence="1">
    <location>
        <begin position="41"/>
        <end position="52"/>
    </location>
</feature>
<keyword evidence="3" id="KW-1185">Reference proteome</keyword>
<dbReference type="EMBL" id="SMFR01000001">
    <property type="protein sequence ID" value="TCJ99376.1"/>
    <property type="molecule type" value="Genomic_DNA"/>
</dbReference>
<protein>
    <submittedName>
        <fullName evidence="2">Uncharacterized protein</fullName>
    </submittedName>
</protein>
<organism evidence="2 3">
    <name type="scientific">Nocardia alba</name>
    <dbReference type="NCBI Taxonomy" id="225051"/>
    <lineage>
        <taxon>Bacteria</taxon>
        <taxon>Bacillati</taxon>
        <taxon>Actinomycetota</taxon>
        <taxon>Actinomycetes</taxon>
        <taxon>Mycobacteriales</taxon>
        <taxon>Nocardiaceae</taxon>
        <taxon>Nocardia</taxon>
    </lineage>
</organism>
<name>A0A4R1FVI2_9NOCA</name>
<dbReference type="Proteomes" id="UP000294856">
    <property type="component" value="Unassembled WGS sequence"/>
</dbReference>
<feature type="region of interest" description="Disordered" evidence="1">
    <location>
        <begin position="30"/>
        <end position="52"/>
    </location>
</feature>
<gene>
    <name evidence="2" type="ORF">DFR71_0351</name>
</gene>
<comment type="caution">
    <text evidence="2">The sequence shown here is derived from an EMBL/GenBank/DDBJ whole genome shotgun (WGS) entry which is preliminary data.</text>
</comment>
<sequence>MMTTIVVILIVWVALSVPVSFVAARMLRGEVRGTDNPSPTRTDESRTGRSLR</sequence>